<organism evidence="2 3">
    <name type="scientific">Natronobacterium haloterrestre</name>
    <name type="common">Halobiforma haloterrestris</name>
    <dbReference type="NCBI Taxonomy" id="148448"/>
    <lineage>
        <taxon>Archaea</taxon>
        <taxon>Methanobacteriati</taxon>
        <taxon>Methanobacteriota</taxon>
        <taxon>Stenosarchaea group</taxon>
        <taxon>Halobacteria</taxon>
        <taxon>Halobacteriales</taxon>
        <taxon>Natrialbaceae</taxon>
        <taxon>Natronobacterium</taxon>
    </lineage>
</organism>
<evidence type="ECO:0000313" key="2">
    <source>
        <dbReference type="EMBL" id="SFB70290.1"/>
    </source>
</evidence>
<dbReference type="Pfam" id="PF24035">
    <property type="entry name" value="DUF7344"/>
    <property type="match status" value="2"/>
</dbReference>
<evidence type="ECO:0000259" key="1">
    <source>
        <dbReference type="Pfam" id="PF24035"/>
    </source>
</evidence>
<feature type="domain" description="DUF7344" evidence="1">
    <location>
        <begin position="15"/>
        <end position="84"/>
    </location>
</feature>
<dbReference type="EMBL" id="FOKW01000001">
    <property type="protein sequence ID" value="SFB70290.1"/>
    <property type="molecule type" value="Genomic_DNA"/>
</dbReference>
<dbReference type="Gene3D" id="1.10.10.10">
    <property type="entry name" value="Winged helix-like DNA-binding domain superfamily/Winged helix DNA-binding domain"/>
    <property type="match status" value="1"/>
</dbReference>
<reference evidence="3" key="1">
    <citation type="submission" date="2016-10" db="EMBL/GenBank/DDBJ databases">
        <authorList>
            <person name="Varghese N."/>
            <person name="Submissions S."/>
        </authorList>
    </citation>
    <scope>NUCLEOTIDE SEQUENCE [LARGE SCALE GENOMIC DNA]</scope>
    <source>
        <strain evidence="3">DSM 13078</strain>
    </source>
</reference>
<dbReference type="Proteomes" id="UP000199161">
    <property type="component" value="Unassembled WGS sequence"/>
</dbReference>
<feature type="domain" description="DUF7344" evidence="1">
    <location>
        <begin position="127"/>
        <end position="203"/>
    </location>
</feature>
<accession>A0A1I1DBW9</accession>
<protein>
    <recommendedName>
        <fullName evidence="1">DUF7344 domain-containing protein</fullName>
    </recommendedName>
</protein>
<keyword evidence="3" id="KW-1185">Reference proteome</keyword>
<proteinExistence type="predicted"/>
<evidence type="ECO:0000313" key="3">
    <source>
        <dbReference type="Proteomes" id="UP000199161"/>
    </source>
</evidence>
<sequence>MSSPPEPDSPTTTAFEILADARRRRLLEVLLDREADGVALSTLATEIATRERGQQIVADEQCSRVRVSLIHVHAPMLADAGVVVRGSSGGERTLSRTDHPLFETPWIRTLLDGDGSLEADRLDGTLEVLAPPRRRTICEVLATRRGAVPVQDLAAMVAAREGDRRLVDVSSDECSAIATDLVHADLPALGEHDLVAYDRADGTAAIATDADLWRADWVAESPLGAIPDRLGHLDAREEHERRRDASEDRGCVASDDRATPCWTIQGAENVVEHGYELADDATEELVVTVPDDGMLRGRYLERWRAAVDRGVDVYVGSRSEQVRETVRAAVPGAIVCEPRLDWLNFPTDRVGHGRLVFADRERAMLVSVADRGVDATAEPRTMAITGTGGDDPLVALLREHLGPRLDRLAENHCDDGMETGDEGTTPLPL</sequence>
<gene>
    <name evidence="2" type="ORF">SAMN05444422_101322</name>
</gene>
<dbReference type="InterPro" id="IPR055768">
    <property type="entry name" value="DUF7344"/>
</dbReference>
<name>A0A1I1DBW9_NATHA</name>
<dbReference type="OrthoDB" id="247722at2157"/>
<dbReference type="InterPro" id="IPR036388">
    <property type="entry name" value="WH-like_DNA-bd_sf"/>
</dbReference>
<dbReference type="AlphaFoldDB" id="A0A1I1DBW9"/>
<dbReference type="RefSeq" id="WP_089784764.1">
    <property type="nucleotide sequence ID" value="NZ_FOKW01000001.1"/>
</dbReference>